<accession>A0A2K3D321</accession>
<evidence type="ECO:0000313" key="2">
    <source>
        <dbReference type="EMBL" id="PNW74919.1"/>
    </source>
</evidence>
<sequence length="187" mass="17377">MTRLAGGSNSHSNAQGAAAASEPPAATEGYSGLQRMDLTSFGLPTQGAGGGSGEGGPPAGAVAAMAHRTPPEALPEVPLGEGGEAMRQQLRGADLTGWGLPPGGSTSSSSNGGGSSMSGGAGAGETGGAAAGSGGVTGALGGIATAGIEAVDVGEQAQVQPQGGGGGVGHGLTGAYEAIRRTVQEGA</sequence>
<name>A0A2K3D321_CHLRE</name>
<protein>
    <submittedName>
        <fullName evidence="2">Uncharacterized protein</fullName>
    </submittedName>
</protein>
<reference evidence="2 3" key="1">
    <citation type="journal article" date="2007" name="Science">
        <title>The Chlamydomonas genome reveals the evolution of key animal and plant functions.</title>
        <authorList>
            <person name="Merchant S.S."/>
            <person name="Prochnik S.E."/>
            <person name="Vallon O."/>
            <person name="Harris E.H."/>
            <person name="Karpowicz S.J."/>
            <person name="Witman G.B."/>
            <person name="Terry A."/>
            <person name="Salamov A."/>
            <person name="Fritz-Laylin L.K."/>
            <person name="Marechal-Drouard L."/>
            <person name="Marshall W.F."/>
            <person name="Qu L.H."/>
            <person name="Nelson D.R."/>
            <person name="Sanderfoot A.A."/>
            <person name="Spalding M.H."/>
            <person name="Kapitonov V.V."/>
            <person name="Ren Q."/>
            <person name="Ferris P."/>
            <person name="Lindquist E."/>
            <person name="Shapiro H."/>
            <person name="Lucas S.M."/>
            <person name="Grimwood J."/>
            <person name="Schmutz J."/>
            <person name="Cardol P."/>
            <person name="Cerutti H."/>
            <person name="Chanfreau G."/>
            <person name="Chen C.L."/>
            <person name="Cognat V."/>
            <person name="Croft M.T."/>
            <person name="Dent R."/>
            <person name="Dutcher S."/>
            <person name="Fernandez E."/>
            <person name="Fukuzawa H."/>
            <person name="Gonzalez-Ballester D."/>
            <person name="Gonzalez-Halphen D."/>
            <person name="Hallmann A."/>
            <person name="Hanikenne M."/>
            <person name="Hippler M."/>
            <person name="Inwood W."/>
            <person name="Jabbari K."/>
            <person name="Kalanon M."/>
            <person name="Kuras R."/>
            <person name="Lefebvre P.A."/>
            <person name="Lemaire S.D."/>
            <person name="Lobanov A.V."/>
            <person name="Lohr M."/>
            <person name="Manuell A."/>
            <person name="Meier I."/>
            <person name="Mets L."/>
            <person name="Mittag M."/>
            <person name="Mittelmeier T."/>
            <person name="Moroney J.V."/>
            <person name="Moseley J."/>
            <person name="Napoli C."/>
            <person name="Nedelcu A.M."/>
            <person name="Niyogi K."/>
            <person name="Novoselov S.V."/>
            <person name="Paulsen I.T."/>
            <person name="Pazour G."/>
            <person name="Purton S."/>
            <person name="Ral J.P."/>
            <person name="Riano-Pachon D.M."/>
            <person name="Riekhof W."/>
            <person name="Rymarquis L."/>
            <person name="Schroda M."/>
            <person name="Stern D."/>
            <person name="Umen J."/>
            <person name="Willows R."/>
            <person name="Wilson N."/>
            <person name="Zimmer S.L."/>
            <person name="Allmer J."/>
            <person name="Balk J."/>
            <person name="Bisova K."/>
            <person name="Chen C.J."/>
            <person name="Elias M."/>
            <person name="Gendler K."/>
            <person name="Hauser C."/>
            <person name="Lamb M.R."/>
            <person name="Ledford H."/>
            <person name="Long J.C."/>
            <person name="Minagawa J."/>
            <person name="Page M.D."/>
            <person name="Pan J."/>
            <person name="Pootakham W."/>
            <person name="Roje S."/>
            <person name="Rose A."/>
            <person name="Stahlberg E."/>
            <person name="Terauchi A.M."/>
            <person name="Yang P."/>
            <person name="Ball S."/>
            <person name="Bowler C."/>
            <person name="Dieckmann C.L."/>
            <person name="Gladyshev V.N."/>
            <person name="Green P."/>
            <person name="Jorgensen R."/>
            <person name="Mayfield S."/>
            <person name="Mueller-Roeber B."/>
            <person name="Rajamani S."/>
            <person name="Sayre R.T."/>
            <person name="Brokstein P."/>
            <person name="Dubchak I."/>
            <person name="Goodstein D."/>
            <person name="Hornick L."/>
            <person name="Huang Y.W."/>
            <person name="Jhaveri J."/>
            <person name="Luo Y."/>
            <person name="Martinez D."/>
            <person name="Ngau W.C."/>
            <person name="Otillar B."/>
            <person name="Poliakov A."/>
            <person name="Porter A."/>
            <person name="Szajkowski L."/>
            <person name="Werner G."/>
            <person name="Zhou K."/>
            <person name="Grigoriev I.V."/>
            <person name="Rokhsar D.S."/>
            <person name="Grossman A.R."/>
        </authorList>
    </citation>
    <scope>NUCLEOTIDE SEQUENCE [LARGE SCALE GENOMIC DNA]</scope>
    <source>
        <strain evidence="3">CC-503</strain>
    </source>
</reference>
<dbReference type="RefSeq" id="XP_042918227.1">
    <property type="nucleotide sequence ID" value="XM_043068140.1"/>
</dbReference>
<dbReference type="AlphaFoldDB" id="A0A2K3D321"/>
<evidence type="ECO:0000313" key="3">
    <source>
        <dbReference type="Proteomes" id="UP000006906"/>
    </source>
</evidence>
<dbReference type="InParanoid" id="A0A2K3D321"/>
<dbReference type="EMBL" id="CM008973">
    <property type="protein sequence ID" value="PNW74919.1"/>
    <property type="molecule type" value="Genomic_DNA"/>
</dbReference>
<feature type="compositionally biased region" description="Low complexity" evidence="1">
    <location>
        <begin position="1"/>
        <end position="29"/>
    </location>
</feature>
<dbReference type="GeneID" id="66055501"/>
<feature type="region of interest" description="Disordered" evidence="1">
    <location>
        <begin position="88"/>
        <end position="129"/>
    </location>
</feature>
<organism evidence="2 3">
    <name type="scientific">Chlamydomonas reinhardtii</name>
    <name type="common">Chlamydomonas smithii</name>
    <dbReference type="NCBI Taxonomy" id="3055"/>
    <lineage>
        <taxon>Eukaryota</taxon>
        <taxon>Viridiplantae</taxon>
        <taxon>Chlorophyta</taxon>
        <taxon>core chlorophytes</taxon>
        <taxon>Chlorophyceae</taxon>
        <taxon>CS clade</taxon>
        <taxon>Chlamydomonadales</taxon>
        <taxon>Chlamydomonadaceae</taxon>
        <taxon>Chlamydomonas</taxon>
    </lineage>
</organism>
<feature type="compositionally biased region" description="Gly residues" evidence="1">
    <location>
        <begin position="111"/>
        <end position="129"/>
    </location>
</feature>
<gene>
    <name evidence="2" type="ORF">CHLRE_12g504450v5</name>
</gene>
<feature type="compositionally biased region" description="Gly residues" evidence="1">
    <location>
        <begin position="47"/>
        <end position="58"/>
    </location>
</feature>
<proteinExistence type="predicted"/>
<keyword evidence="3" id="KW-1185">Reference proteome</keyword>
<evidence type="ECO:0000256" key="1">
    <source>
        <dbReference type="SAM" id="MobiDB-lite"/>
    </source>
</evidence>
<dbReference type="KEGG" id="cre:CHLRE_12g504450v5"/>
<dbReference type="Proteomes" id="UP000006906">
    <property type="component" value="Chromosome 12"/>
</dbReference>
<dbReference type="Gramene" id="PNW74919">
    <property type="protein sequence ID" value="PNW74919"/>
    <property type="gene ID" value="CHLRE_12g504450v5"/>
</dbReference>
<feature type="region of interest" description="Disordered" evidence="1">
    <location>
        <begin position="1"/>
        <end position="62"/>
    </location>
</feature>